<keyword evidence="5" id="KW-1185">Reference proteome</keyword>
<dbReference type="Pfam" id="PF00905">
    <property type="entry name" value="Transpeptidase"/>
    <property type="match status" value="1"/>
</dbReference>
<name>A0ABV8TVJ6_9ACTN</name>
<feature type="compositionally biased region" description="Polar residues" evidence="1">
    <location>
        <begin position="209"/>
        <end position="222"/>
    </location>
</feature>
<dbReference type="Proteomes" id="UP001595823">
    <property type="component" value="Unassembled WGS sequence"/>
</dbReference>
<feature type="domain" description="Penicillin binding protein A dimerisation" evidence="3">
    <location>
        <begin position="52"/>
        <end position="137"/>
    </location>
</feature>
<dbReference type="InterPro" id="IPR012338">
    <property type="entry name" value="Beta-lactam/transpept-like"/>
</dbReference>
<organism evidence="4 5">
    <name type="scientific">Salininema proteolyticum</name>
    <dbReference type="NCBI Taxonomy" id="1607685"/>
    <lineage>
        <taxon>Bacteria</taxon>
        <taxon>Bacillati</taxon>
        <taxon>Actinomycetota</taxon>
        <taxon>Actinomycetes</taxon>
        <taxon>Glycomycetales</taxon>
        <taxon>Glycomycetaceae</taxon>
        <taxon>Salininema</taxon>
    </lineage>
</organism>
<accession>A0ABV8TVJ6</accession>
<feature type="region of interest" description="Disordered" evidence="1">
    <location>
        <begin position="416"/>
        <end position="444"/>
    </location>
</feature>
<evidence type="ECO:0000313" key="5">
    <source>
        <dbReference type="Proteomes" id="UP001595823"/>
    </source>
</evidence>
<dbReference type="InterPro" id="IPR054120">
    <property type="entry name" value="PBPA_dimer"/>
</dbReference>
<proteinExistence type="predicted"/>
<feature type="domain" description="Penicillin-binding protein transpeptidase" evidence="2">
    <location>
        <begin position="160"/>
        <end position="490"/>
    </location>
</feature>
<protein>
    <submittedName>
        <fullName evidence="4">Penicillin-binding transpeptidase domain-containing protein</fullName>
    </submittedName>
</protein>
<dbReference type="SUPFAM" id="SSF56601">
    <property type="entry name" value="beta-lactamase/transpeptidase-like"/>
    <property type="match status" value="1"/>
</dbReference>
<comment type="caution">
    <text evidence="4">The sequence shown here is derived from an EMBL/GenBank/DDBJ whole genome shotgun (WGS) entry which is preliminary data.</text>
</comment>
<evidence type="ECO:0000259" key="3">
    <source>
        <dbReference type="Pfam" id="PF21922"/>
    </source>
</evidence>
<dbReference type="Gene3D" id="3.40.710.10">
    <property type="entry name" value="DD-peptidase/beta-lactamase superfamily"/>
    <property type="match status" value="1"/>
</dbReference>
<evidence type="ECO:0000313" key="4">
    <source>
        <dbReference type="EMBL" id="MFC4334828.1"/>
    </source>
</evidence>
<sequence>MNPAIRRTGVIALILLGAVFLQFNKVQFLDAADLAEDGHNARQEIEEYSVPRGEILAADGTQLAVSQPSPEDSRLKYYRTYPEGAPFSYLTGFKSLNVGSYGLERAEGPVLDGSDALFFTDKVKDLFTGETPLGGNVHTSLDPDLQRQAYDRLSGTGVPGAAVVMDPRTGEVLADVGTPGYDPDDLASNDGETAENAWREIAGPDGTDPENNLQDPSRLQTYPPGSTFKAVTAAAFIKNGYGNANTMVPAGNSYDPPDTDHTITNQGDQCPESELPLKEAFARSCNTTFAQLCVNDLSAGEMRDMASDFGIGEEFEMPLTVAKSEIGDIDSPAFRAQSCFGQQSVRLTPFQNAMIASAIANDGILMEPSLVTKITDQKNGETLRNIRPDQYNRVLSQADNEQMRILMDEVVNGDRGTGGAARQGGYDIAGKTGTAENTDEKGDDLPTHGWFIGYGGEEGSDTPTVAVSVFVKNYGDAGSGLATQIAGELMAQALEDQGN</sequence>
<dbReference type="RefSeq" id="WP_380618907.1">
    <property type="nucleotide sequence ID" value="NZ_JBHSDK010000010.1"/>
</dbReference>
<dbReference type="PANTHER" id="PTHR30627:SF24">
    <property type="entry name" value="PENICILLIN-BINDING PROTEIN 4B"/>
    <property type="match status" value="1"/>
</dbReference>
<evidence type="ECO:0000259" key="2">
    <source>
        <dbReference type="Pfam" id="PF00905"/>
    </source>
</evidence>
<dbReference type="Pfam" id="PF21922">
    <property type="entry name" value="PBP_dimer_2"/>
    <property type="match status" value="1"/>
</dbReference>
<gene>
    <name evidence="4" type="ORF">ACFPET_06420</name>
</gene>
<evidence type="ECO:0000256" key="1">
    <source>
        <dbReference type="SAM" id="MobiDB-lite"/>
    </source>
</evidence>
<dbReference type="Gene3D" id="3.90.1310.10">
    <property type="entry name" value="Penicillin-binding protein 2a (Domain 2)"/>
    <property type="match status" value="1"/>
</dbReference>
<dbReference type="InterPro" id="IPR001460">
    <property type="entry name" value="PCN-bd_Tpept"/>
</dbReference>
<feature type="region of interest" description="Disordered" evidence="1">
    <location>
        <begin position="200"/>
        <end position="222"/>
    </location>
</feature>
<dbReference type="PANTHER" id="PTHR30627">
    <property type="entry name" value="PEPTIDOGLYCAN D,D-TRANSPEPTIDASE"/>
    <property type="match status" value="1"/>
</dbReference>
<dbReference type="EMBL" id="JBHSDK010000010">
    <property type="protein sequence ID" value="MFC4334828.1"/>
    <property type="molecule type" value="Genomic_DNA"/>
</dbReference>
<dbReference type="InterPro" id="IPR050515">
    <property type="entry name" value="Beta-lactam/transpept"/>
</dbReference>
<reference evidence="5" key="1">
    <citation type="journal article" date="2019" name="Int. J. Syst. Evol. Microbiol.">
        <title>The Global Catalogue of Microorganisms (GCM) 10K type strain sequencing project: providing services to taxonomists for standard genome sequencing and annotation.</title>
        <authorList>
            <consortium name="The Broad Institute Genomics Platform"/>
            <consortium name="The Broad Institute Genome Sequencing Center for Infectious Disease"/>
            <person name="Wu L."/>
            <person name="Ma J."/>
        </authorList>
    </citation>
    <scope>NUCLEOTIDE SEQUENCE [LARGE SCALE GENOMIC DNA]</scope>
    <source>
        <strain evidence="5">IBRC-M 10908</strain>
    </source>
</reference>